<comment type="caution">
    <text evidence="1">The sequence shown here is derived from an EMBL/GenBank/DDBJ whole genome shotgun (WGS) entry which is preliminary data.</text>
</comment>
<organism evidence="1 2">
    <name type="scientific">Trifolium medium</name>
    <dbReference type="NCBI Taxonomy" id="97028"/>
    <lineage>
        <taxon>Eukaryota</taxon>
        <taxon>Viridiplantae</taxon>
        <taxon>Streptophyta</taxon>
        <taxon>Embryophyta</taxon>
        <taxon>Tracheophyta</taxon>
        <taxon>Spermatophyta</taxon>
        <taxon>Magnoliopsida</taxon>
        <taxon>eudicotyledons</taxon>
        <taxon>Gunneridae</taxon>
        <taxon>Pentapetalae</taxon>
        <taxon>rosids</taxon>
        <taxon>fabids</taxon>
        <taxon>Fabales</taxon>
        <taxon>Fabaceae</taxon>
        <taxon>Papilionoideae</taxon>
        <taxon>50 kb inversion clade</taxon>
        <taxon>NPAAA clade</taxon>
        <taxon>Hologalegina</taxon>
        <taxon>IRL clade</taxon>
        <taxon>Trifolieae</taxon>
        <taxon>Trifolium</taxon>
    </lineage>
</organism>
<dbReference type="Proteomes" id="UP000265520">
    <property type="component" value="Unassembled WGS sequence"/>
</dbReference>
<dbReference type="EMBL" id="LXQA010073359">
    <property type="protein sequence ID" value="MCI09639.1"/>
    <property type="molecule type" value="Genomic_DNA"/>
</dbReference>
<accession>A0A392PDT3</accession>
<dbReference type="AlphaFoldDB" id="A0A392PDT3"/>
<reference evidence="1 2" key="1">
    <citation type="journal article" date="2018" name="Front. Plant Sci.">
        <title>Red Clover (Trifolium pratense) and Zigzag Clover (T. medium) - A Picture of Genomic Similarities and Differences.</title>
        <authorList>
            <person name="Dluhosova J."/>
            <person name="Istvanek J."/>
            <person name="Nedelnik J."/>
            <person name="Repkova J."/>
        </authorList>
    </citation>
    <scope>NUCLEOTIDE SEQUENCE [LARGE SCALE GENOMIC DNA]</scope>
    <source>
        <strain evidence="2">cv. 10/8</strain>
        <tissue evidence="1">Leaf</tissue>
    </source>
</reference>
<feature type="non-terminal residue" evidence="1">
    <location>
        <position position="1"/>
    </location>
</feature>
<name>A0A392PDT3_9FABA</name>
<proteinExistence type="predicted"/>
<protein>
    <submittedName>
        <fullName evidence="1">Uncharacterized protein</fullName>
    </submittedName>
</protein>
<keyword evidence="2" id="KW-1185">Reference proteome</keyword>
<sequence>GSVNEFVCNGVEAATNVFGSRSGVCAAAKESMEVGSGASENFGLVKREGMRS</sequence>
<evidence type="ECO:0000313" key="1">
    <source>
        <dbReference type="EMBL" id="MCI09639.1"/>
    </source>
</evidence>
<evidence type="ECO:0000313" key="2">
    <source>
        <dbReference type="Proteomes" id="UP000265520"/>
    </source>
</evidence>